<dbReference type="OrthoDB" id="10686481at2759"/>
<comment type="caution">
    <text evidence="3">The sequence shown here is derived from an EMBL/GenBank/DDBJ whole genome shotgun (WGS) entry which is preliminary data.</text>
</comment>
<feature type="region of interest" description="Disordered" evidence="2">
    <location>
        <begin position="249"/>
        <end position="268"/>
    </location>
</feature>
<feature type="coiled-coil region" evidence="1">
    <location>
        <begin position="187"/>
        <end position="235"/>
    </location>
</feature>
<dbReference type="AlphaFoldDB" id="K0TDH9"/>
<accession>K0TDH9</accession>
<feature type="coiled-coil region" evidence="1">
    <location>
        <begin position="310"/>
        <end position="401"/>
    </location>
</feature>
<evidence type="ECO:0000256" key="1">
    <source>
        <dbReference type="SAM" id="Coils"/>
    </source>
</evidence>
<proteinExistence type="predicted"/>
<keyword evidence="4" id="KW-1185">Reference proteome</keyword>
<gene>
    <name evidence="3" type="ORF">THAOC_02762</name>
</gene>
<sequence length="566" mass="62981">AAGGGAALGCAIQRWMGDGDGDGPMGVRRCLPGRRTADGQRRRTRVKEIHNNDFQAGGAQRQMHDVVVGNAICSSLDTTGDDDNVTSVVEAVRAALFENGDEGQDNSPVHKEAVEYLQSEGDRELYKRGVLTRQAVVRFQAIVRGRLARTVLARNALMSYEPISTLTGDASVFKETCSGTGLDCEENKALKNEVEELKRTRDTLVDLNCRAQKELEVTETRLEQQNKRLAKLLMLGAKHKTAPPPLSTSSLFCITKPPRSAPSSVGSGRPYKINPVADLPLDIALVEKVQNFRQRQNELKRREQEMGKKEARLRQRLARTKCKEKELEMQEQRVVSLSDRVRKHQSQLKQVEIERATENFVNLPPNSNKPCVKCLEQKQQLRNARAKLQQKKNALAKREAAVLARARSIRRLQILLREKIEATKANEMSVAETSPSSGAASVFSNASSEEQAQMVCRKDESEIQENEDGGTKQQQCEDHKAKTPNDENFHQQQQQNCVGNSIKLLAGSGSGGGHDCKNGEDGYTEIAHLQIFATAESGHKRSNQVPATIMEEEEHNIEDRRRVYCP</sequence>
<protein>
    <submittedName>
        <fullName evidence="3">Uncharacterized protein</fullName>
    </submittedName>
</protein>
<reference evidence="3 4" key="1">
    <citation type="journal article" date="2012" name="Genome Biol.">
        <title>Genome and low-iron response of an oceanic diatom adapted to chronic iron limitation.</title>
        <authorList>
            <person name="Lommer M."/>
            <person name="Specht M."/>
            <person name="Roy A.S."/>
            <person name="Kraemer L."/>
            <person name="Andreson R."/>
            <person name="Gutowska M.A."/>
            <person name="Wolf J."/>
            <person name="Bergner S.V."/>
            <person name="Schilhabel M.B."/>
            <person name="Klostermeier U.C."/>
            <person name="Beiko R.G."/>
            <person name="Rosenstiel P."/>
            <person name="Hippler M."/>
            <person name="Laroche J."/>
        </authorList>
    </citation>
    <scope>NUCLEOTIDE SEQUENCE [LARGE SCALE GENOMIC DNA]</scope>
    <source>
        <strain evidence="3 4">CCMP1005</strain>
    </source>
</reference>
<evidence type="ECO:0000313" key="3">
    <source>
        <dbReference type="EMBL" id="EJK75510.1"/>
    </source>
</evidence>
<evidence type="ECO:0000256" key="2">
    <source>
        <dbReference type="SAM" id="MobiDB-lite"/>
    </source>
</evidence>
<feature type="compositionally biased region" description="Basic and acidic residues" evidence="2">
    <location>
        <begin position="475"/>
        <end position="489"/>
    </location>
</feature>
<feature type="compositionally biased region" description="Polar residues" evidence="2">
    <location>
        <begin position="431"/>
        <end position="451"/>
    </location>
</feature>
<feature type="non-terminal residue" evidence="3">
    <location>
        <position position="1"/>
    </location>
</feature>
<evidence type="ECO:0000313" key="4">
    <source>
        <dbReference type="Proteomes" id="UP000266841"/>
    </source>
</evidence>
<name>K0TDH9_THAOC</name>
<feature type="region of interest" description="Disordered" evidence="2">
    <location>
        <begin position="426"/>
        <end position="493"/>
    </location>
</feature>
<keyword evidence="1" id="KW-0175">Coiled coil</keyword>
<organism evidence="3 4">
    <name type="scientific">Thalassiosira oceanica</name>
    <name type="common">Marine diatom</name>
    <dbReference type="NCBI Taxonomy" id="159749"/>
    <lineage>
        <taxon>Eukaryota</taxon>
        <taxon>Sar</taxon>
        <taxon>Stramenopiles</taxon>
        <taxon>Ochrophyta</taxon>
        <taxon>Bacillariophyta</taxon>
        <taxon>Coscinodiscophyceae</taxon>
        <taxon>Thalassiosirophycidae</taxon>
        <taxon>Thalassiosirales</taxon>
        <taxon>Thalassiosiraceae</taxon>
        <taxon>Thalassiosira</taxon>
    </lineage>
</organism>
<dbReference type="PROSITE" id="PS50096">
    <property type="entry name" value="IQ"/>
    <property type="match status" value="1"/>
</dbReference>
<dbReference type="EMBL" id="AGNL01002896">
    <property type="protein sequence ID" value="EJK75510.1"/>
    <property type="molecule type" value="Genomic_DNA"/>
</dbReference>
<dbReference type="eggNOG" id="ENOG502QYVU">
    <property type="taxonomic scope" value="Eukaryota"/>
</dbReference>
<dbReference type="Proteomes" id="UP000266841">
    <property type="component" value="Unassembled WGS sequence"/>
</dbReference>